<comment type="similarity">
    <text evidence="1 2">Belongs to the anti-sigma-factor antagonist family.</text>
</comment>
<dbReference type="Pfam" id="PF01740">
    <property type="entry name" value="STAS"/>
    <property type="match status" value="1"/>
</dbReference>
<dbReference type="PROSITE" id="PS50801">
    <property type="entry name" value="STAS"/>
    <property type="match status" value="1"/>
</dbReference>
<name>A0A2T3FSW7_9FIRM</name>
<dbReference type="SUPFAM" id="SSF52091">
    <property type="entry name" value="SpoIIaa-like"/>
    <property type="match status" value="1"/>
</dbReference>
<evidence type="ECO:0000313" key="4">
    <source>
        <dbReference type="EMBL" id="PST38362.1"/>
    </source>
</evidence>
<dbReference type="PANTHER" id="PTHR33495">
    <property type="entry name" value="ANTI-SIGMA FACTOR ANTAGONIST TM_1081-RELATED-RELATED"/>
    <property type="match status" value="1"/>
</dbReference>
<dbReference type="InterPro" id="IPR002645">
    <property type="entry name" value="STAS_dom"/>
</dbReference>
<dbReference type="Gene3D" id="3.30.750.24">
    <property type="entry name" value="STAS domain"/>
    <property type="match status" value="1"/>
</dbReference>
<evidence type="ECO:0000259" key="3">
    <source>
        <dbReference type="PROSITE" id="PS50801"/>
    </source>
</evidence>
<dbReference type="InterPro" id="IPR003658">
    <property type="entry name" value="Anti-sigma_ant"/>
</dbReference>
<reference evidence="5" key="1">
    <citation type="submission" date="2018-03" db="EMBL/GenBank/DDBJ databases">
        <title>Lachnoclostridium SNUG30370 gen.nov., sp.nov., isolated from human faeces.</title>
        <authorList>
            <person name="Seo B."/>
            <person name="Jeon K."/>
            <person name="Ko G."/>
        </authorList>
    </citation>
    <scope>NUCLEOTIDE SEQUENCE [LARGE SCALE GENOMIC DNA]</scope>
    <source>
        <strain evidence="5">SNUG30370</strain>
    </source>
</reference>
<accession>A0A2T3FSW7</accession>
<proteinExistence type="inferred from homology"/>
<keyword evidence="5" id="KW-1185">Reference proteome</keyword>
<dbReference type="CDD" id="cd07043">
    <property type="entry name" value="STAS_anti-anti-sigma_factors"/>
    <property type="match status" value="1"/>
</dbReference>
<dbReference type="EMBL" id="PYLP01000015">
    <property type="protein sequence ID" value="PST38362.1"/>
    <property type="molecule type" value="Genomic_DNA"/>
</dbReference>
<protein>
    <recommendedName>
        <fullName evidence="2">Anti-sigma factor antagonist</fullName>
    </recommendedName>
</protein>
<dbReference type="RefSeq" id="WP_048924517.1">
    <property type="nucleotide sequence ID" value="NZ_DAWBWI010000090.1"/>
</dbReference>
<sequence>MENKMEYEIKEETLVVYFYGEIDGSNVSLYRNKLNVILAMNEDDVIFDFKHTTFIDSAGVGLVLGRYQQLSKEGRKLAVSRLSNTAYKVFELSGLFEIIEYLKEVQR</sequence>
<evidence type="ECO:0000256" key="2">
    <source>
        <dbReference type="RuleBase" id="RU003749"/>
    </source>
</evidence>
<feature type="domain" description="STAS" evidence="3">
    <location>
        <begin position="3"/>
        <end position="107"/>
    </location>
</feature>
<dbReference type="NCBIfam" id="TIGR00377">
    <property type="entry name" value="ant_ant_sig"/>
    <property type="match status" value="1"/>
</dbReference>
<organism evidence="4 5">
    <name type="scientific">Faecalibacillus faecis</name>
    <dbReference type="NCBI Taxonomy" id="1982628"/>
    <lineage>
        <taxon>Bacteria</taxon>
        <taxon>Bacillati</taxon>
        <taxon>Bacillota</taxon>
        <taxon>Erysipelotrichia</taxon>
        <taxon>Erysipelotrichales</taxon>
        <taxon>Coprobacillaceae</taxon>
        <taxon>Faecalibacillus</taxon>
    </lineage>
</organism>
<dbReference type="GeneID" id="77471476"/>
<dbReference type="GO" id="GO:0043856">
    <property type="term" value="F:anti-sigma factor antagonist activity"/>
    <property type="evidence" value="ECO:0007669"/>
    <property type="project" value="InterPro"/>
</dbReference>
<dbReference type="AlphaFoldDB" id="A0A2T3FSW7"/>
<dbReference type="Proteomes" id="UP000241201">
    <property type="component" value="Unassembled WGS sequence"/>
</dbReference>
<dbReference type="PANTHER" id="PTHR33495:SF2">
    <property type="entry name" value="ANTI-SIGMA FACTOR ANTAGONIST TM_1081-RELATED"/>
    <property type="match status" value="1"/>
</dbReference>
<dbReference type="InterPro" id="IPR036513">
    <property type="entry name" value="STAS_dom_sf"/>
</dbReference>
<comment type="caution">
    <text evidence="4">The sequence shown here is derived from an EMBL/GenBank/DDBJ whole genome shotgun (WGS) entry which is preliminary data.</text>
</comment>
<evidence type="ECO:0000256" key="1">
    <source>
        <dbReference type="ARBA" id="ARBA00009013"/>
    </source>
</evidence>
<gene>
    <name evidence="4" type="ORF">C7U55_10265</name>
</gene>
<evidence type="ECO:0000313" key="5">
    <source>
        <dbReference type="Proteomes" id="UP000241201"/>
    </source>
</evidence>